<dbReference type="Proteomes" id="UP000540490">
    <property type="component" value="Unassembled WGS sequence"/>
</dbReference>
<accession>A0A7W4IK46</accession>
<comment type="caution">
    <text evidence="1">The sequence shown here is derived from an EMBL/GenBank/DDBJ whole genome shotgun (WGS) entry which is preliminary data.</text>
</comment>
<dbReference type="Proteomes" id="UP000561077">
    <property type="component" value="Unassembled WGS sequence"/>
</dbReference>
<dbReference type="EMBL" id="JABEQN010000007">
    <property type="protein sequence ID" value="MBB2193595.1"/>
    <property type="molecule type" value="Genomic_DNA"/>
</dbReference>
<evidence type="ECO:0000313" key="1">
    <source>
        <dbReference type="EMBL" id="MBB2164335.1"/>
    </source>
</evidence>
<name>A0A7W4IK46_9PROT</name>
<protein>
    <submittedName>
        <fullName evidence="1">Uncharacterized protein</fullName>
    </submittedName>
</protein>
<organism evidence="1 4">
    <name type="scientific">Gluconacetobacter dulcium</name>
    <dbReference type="NCBI Taxonomy" id="2729096"/>
    <lineage>
        <taxon>Bacteria</taxon>
        <taxon>Pseudomonadati</taxon>
        <taxon>Pseudomonadota</taxon>
        <taxon>Alphaproteobacteria</taxon>
        <taxon>Acetobacterales</taxon>
        <taxon>Acetobacteraceae</taxon>
        <taxon>Gluconacetobacter</taxon>
    </lineage>
</organism>
<sequence length="107" mass="11188">MSWCADRRRRQIRAKGRSMTLSRPRNGGSVTLTAYAPPPQASQLSDGVARAAFIAQITADETGSAGFTPQEGDNLVDGSRTYTLTDAVGVYSGPTLIGWTLIAAGGA</sequence>
<gene>
    <name evidence="2" type="ORF">HLH25_08065</name>
    <name evidence="1" type="ORF">HLH26_07225</name>
</gene>
<dbReference type="AlphaFoldDB" id="A0A7W4IK46"/>
<evidence type="ECO:0000313" key="4">
    <source>
        <dbReference type="Proteomes" id="UP000561077"/>
    </source>
</evidence>
<dbReference type="EMBL" id="JABEQO010000007">
    <property type="protein sequence ID" value="MBB2164335.1"/>
    <property type="molecule type" value="Genomic_DNA"/>
</dbReference>
<dbReference type="RefSeq" id="WP_182973555.1">
    <property type="nucleotide sequence ID" value="NZ_JABEQN010000007.1"/>
</dbReference>
<evidence type="ECO:0000313" key="2">
    <source>
        <dbReference type="EMBL" id="MBB2193595.1"/>
    </source>
</evidence>
<evidence type="ECO:0000313" key="3">
    <source>
        <dbReference type="Proteomes" id="UP000540490"/>
    </source>
</evidence>
<reference evidence="3 4" key="1">
    <citation type="submission" date="2020-04" db="EMBL/GenBank/DDBJ databases">
        <title>Description of novel Gluconacetobacter.</title>
        <authorList>
            <person name="Sombolestani A."/>
        </authorList>
    </citation>
    <scope>NUCLEOTIDE SEQUENCE [LARGE SCALE GENOMIC DNA]</scope>
    <source>
        <strain evidence="2 3">LMG 1728</strain>
        <strain evidence="1 4">LMG 1731</strain>
    </source>
</reference>
<proteinExistence type="predicted"/>
<keyword evidence="3" id="KW-1185">Reference proteome</keyword>